<dbReference type="InterPro" id="IPR021799">
    <property type="entry name" value="PIN-like_prokaryotic"/>
</dbReference>
<dbReference type="PANTHER" id="PTHR39550">
    <property type="entry name" value="SLL0658 PROTEIN"/>
    <property type="match status" value="1"/>
</dbReference>
<evidence type="ECO:0008006" key="3">
    <source>
        <dbReference type="Google" id="ProtNLM"/>
    </source>
</evidence>
<comment type="caution">
    <text evidence="1">The sequence shown here is derived from an EMBL/GenBank/DDBJ whole genome shotgun (WGS) entry which is preliminary data.</text>
</comment>
<protein>
    <recommendedName>
        <fullName evidence="3">DUF3368 domain-containing protein</fullName>
    </recommendedName>
</protein>
<evidence type="ECO:0000313" key="2">
    <source>
        <dbReference type="Proteomes" id="UP000178943"/>
    </source>
</evidence>
<accession>A0A1F5VQQ8</accession>
<proteinExistence type="predicted"/>
<dbReference type="Proteomes" id="UP000178943">
    <property type="component" value="Unassembled WGS sequence"/>
</dbReference>
<dbReference type="EMBL" id="MFGW01000109">
    <property type="protein sequence ID" value="OGF65713.1"/>
    <property type="molecule type" value="Genomic_DNA"/>
</dbReference>
<name>A0A1F5VQQ8_9BACT</name>
<gene>
    <name evidence="1" type="ORF">A2Y62_10400</name>
</gene>
<dbReference type="AlphaFoldDB" id="A0A1F5VQQ8"/>
<dbReference type="STRING" id="1817863.A2Y62_10400"/>
<evidence type="ECO:0000313" key="1">
    <source>
        <dbReference type="EMBL" id="OGF65713.1"/>
    </source>
</evidence>
<organism evidence="1 2">
    <name type="scientific">Candidatus Fischerbacteria bacterium RBG_13_37_8</name>
    <dbReference type="NCBI Taxonomy" id="1817863"/>
    <lineage>
        <taxon>Bacteria</taxon>
        <taxon>Candidatus Fischeribacteriota</taxon>
    </lineage>
</organism>
<dbReference type="PANTHER" id="PTHR39550:SF1">
    <property type="entry name" value="SLL0658 PROTEIN"/>
    <property type="match status" value="1"/>
</dbReference>
<dbReference type="Pfam" id="PF11848">
    <property type="entry name" value="DUF3368"/>
    <property type="match status" value="1"/>
</dbReference>
<sequence>MPGKKSQIIINTSPWIALTLCNQLDILPHMYSIIYMPEAVKREILAGGKLSVGAKELRAKRWVKIAKIKDSNKITLLHELDQGEAEVIILAKEKGIDTVLIDEKIARMQAKILGLNVIGTIGLLLKAKNKGIITSIKPSIEQMMQNGIWIREEIFKGILKSAKE</sequence>
<reference evidence="1 2" key="1">
    <citation type="journal article" date="2016" name="Nat. Commun.">
        <title>Thousands of microbial genomes shed light on interconnected biogeochemical processes in an aquifer system.</title>
        <authorList>
            <person name="Anantharaman K."/>
            <person name="Brown C.T."/>
            <person name="Hug L.A."/>
            <person name="Sharon I."/>
            <person name="Castelle C.J."/>
            <person name="Probst A.J."/>
            <person name="Thomas B.C."/>
            <person name="Singh A."/>
            <person name="Wilkins M.J."/>
            <person name="Karaoz U."/>
            <person name="Brodie E.L."/>
            <person name="Williams K.H."/>
            <person name="Hubbard S.S."/>
            <person name="Banfield J.F."/>
        </authorList>
    </citation>
    <scope>NUCLEOTIDE SEQUENCE [LARGE SCALE GENOMIC DNA]</scope>
</reference>